<evidence type="ECO:0000313" key="2">
    <source>
        <dbReference type="Proteomes" id="UP000093199"/>
    </source>
</evidence>
<evidence type="ECO:0000313" key="1">
    <source>
        <dbReference type="EMBL" id="OCS88671.1"/>
    </source>
</evidence>
<gene>
    <name evidence="1" type="ORF">A6M13_02160</name>
</gene>
<accession>A0A1C0YND3</accession>
<dbReference type="RefSeq" id="WP_066542491.1">
    <property type="nucleotide sequence ID" value="NZ_MASJ01000001.1"/>
</dbReference>
<name>A0A1C0YND3_9BACL</name>
<dbReference type="AlphaFoldDB" id="A0A1C0YND3"/>
<dbReference type="InterPro" id="IPR029063">
    <property type="entry name" value="SAM-dependent_MTases_sf"/>
</dbReference>
<comment type="caution">
    <text evidence="1">The sequence shown here is derived from an EMBL/GenBank/DDBJ whole genome shotgun (WGS) entry which is preliminary data.</text>
</comment>
<dbReference type="Proteomes" id="UP000093199">
    <property type="component" value="Unassembled WGS sequence"/>
</dbReference>
<sequence>MYEVHGLCYDEQRFPWYFPTIGEYTTLLESVGFDVTFAYHYDRPTMLQGEQGLRNWLAMFGDELLQATTEQQQQQFIAEVEAFVKPQLYKDGMWFADYKRLQIVAYKRR</sequence>
<dbReference type="EMBL" id="MASJ01000001">
    <property type="protein sequence ID" value="OCS88671.1"/>
    <property type="molecule type" value="Genomic_DNA"/>
</dbReference>
<protein>
    <recommendedName>
        <fullName evidence="3">Methyltransferase type 11 domain-containing protein</fullName>
    </recommendedName>
</protein>
<keyword evidence="2" id="KW-1185">Reference proteome</keyword>
<dbReference type="STRING" id="33978.A6M13_02160"/>
<organism evidence="1 2">
    <name type="scientific">Caryophanon tenue</name>
    <dbReference type="NCBI Taxonomy" id="33978"/>
    <lineage>
        <taxon>Bacteria</taxon>
        <taxon>Bacillati</taxon>
        <taxon>Bacillota</taxon>
        <taxon>Bacilli</taxon>
        <taxon>Bacillales</taxon>
        <taxon>Caryophanaceae</taxon>
        <taxon>Caryophanon</taxon>
    </lineage>
</organism>
<dbReference type="OrthoDB" id="9760689at2"/>
<proteinExistence type="predicted"/>
<reference evidence="1 2" key="1">
    <citation type="submission" date="2016-07" db="EMBL/GenBank/DDBJ databases">
        <title>Caryophanon tenue genome sequencing.</title>
        <authorList>
            <person name="Verma A."/>
            <person name="Pal Y."/>
            <person name="Krishnamurthi S."/>
        </authorList>
    </citation>
    <scope>NUCLEOTIDE SEQUENCE [LARGE SCALE GENOMIC DNA]</scope>
    <source>
        <strain evidence="1 2">DSM 14152</strain>
    </source>
</reference>
<dbReference type="Gene3D" id="3.40.50.150">
    <property type="entry name" value="Vaccinia Virus protein VP39"/>
    <property type="match status" value="1"/>
</dbReference>
<evidence type="ECO:0008006" key="3">
    <source>
        <dbReference type="Google" id="ProtNLM"/>
    </source>
</evidence>